<keyword evidence="2" id="KW-1185">Reference proteome</keyword>
<dbReference type="AlphaFoldDB" id="A0AAP0G906"/>
<comment type="caution">
    <text evidence="1">The sequence shown here is derived from an EMBL/GenBank/DDBJ whole genome shotgun (WGS) entry which is preliminary data.</text>
</comment>
<dbReference type="EMBL" id="JBBWWQ010000006">
    <property type="protein sequence ID" value="KAK8944798.1"/>
    <property type="molecule type" value="Genomic_DNA"/>
</dbReference>
<name>A0AAP0G906_9ASPA</name>
<proteinExistence type="predicted"/>
<reference evidence="1 2" key="1">
    <citation type="journal article" date="2022" name="Nat. Plants">
        <title>Genomes of leafy and leafless Platanthera orchids illuminate the evolution of mycoheterotrophy.</title>
        <authorList>
            <person name="Li M.H."/>
            <person name="Liu K.W."/>
            <person name="Li Z."/>
            <person name="Lu H.C."/>
            <person name="Ye Q.L."/>
            <person name="Zhang D."/>
            <person name="Wang J.Y."/>
            <person name="Li Y.F."/>
            <person name="Zhong Z.M."/>
            <person name="Liu X."/>
            <person name="Yu X."/>
            <person name="Liu D.K."/>
            <person name="Tu X.D."/>
            <person name="Liu B."/>
            <person name="Hao Y."/>
            <person name="Liao X.Y."/>
            <person name="Jiang Y.T."/>
            <person name="Sun W.H."/>
            <person name="Chen J."/>
            <person name="Chen Y.Q."/>
            <person name="Ai Y."/>
            <person name="Zhai J.W."/>
            <person name="Wu S.S."/>
            <person name="Zhou Z."/>
            <person name="Hsiao Y.Y."/>
            <person name="Wu W.L."/>
            <person name="Chen Y.Y."/>
            <person name="Lin Y.F."/>
            <person name="Hsu J.L."/>
            <person name="Li C.Y."/>
            <person name="Wang Z.W."/>
            <person name="Zhao X."/>
            <person name="Zhong W.Y."/>
            <person name="Ma X.K."/>
            <person name="Ma L."/>
            <person name="Huang J."/>
            <person name="Chen G.Z."/>
            <person name="Huang M.Z."/>
            <person name="Huang L."/>
            <person name="Peng D.H."/>
            <person name="Luo Y.B."/>
            <person name="Zou S.Q."/>
            <person name="Chen S.P."/>
            <person name="Lan S."/>
            <person name="Tsai W.C."/>
            <person name="Van de Peer Y."/>
            <person name="Liu Z.J."/>
        </authorList>
    </citation>
    <scope>NUCLEOTIDE SEQUENCE [LARGE SCALE GENOMIC DNA]</scope>
    <source>
        <strain evidence="1">Lor287</strain>
    </source>
</reference>
<accession>A0AAP0G906</accession>
<evidence type="ECO:0000313" key="2">
    <source>
        <dbReference type="Proteomes" id="UP001418222"/>
    </source>
</evidence>
<dbReference type="Proteomes" id="UP001418222">
    <property type="component" value="Unassembled WGS sequence"/>
</dbReference>
<gene>
    <name evidence="1" type="ORF">KSP39_PZI008230</name>
</gene>
<protein>
    <submittedName>
        <fullName evidence="1">Uncharacterized protein</fullName>
    </submittedName>
</protein>
<sequence length="130" mass="14174">MIELYGINCRPIADVTMTAPNEEEAVMACCHSQRGIQRLARNTISNITPATQRNEMGYLAFAVGFSGVELRGRHPSFNKVQPSHLSIIGCLQVNPSSQNLNSTQLYQSKTGLDQCIFKCMCIGLSGCACC</sequence>
<organism evidence="1 2">
    <name type="scientific">Platanthera zijinensis</name>
    <dbReference type="NCBI Taxonomy" id="2320716"/>
    <lineage>
        <taxon>Eukaryota</taxon>
        <taxon>Viridiplantae</taxon>
        <taxon>Streptophyta</taxon>
        <taxon>Embryophyta</taxon>
        <taxon>Tracheophyta</taxon>
        <taxon>Spermatophyta</taxon>
        <taxon>Magnoliopsida</taxon>
        <taxon>Liliopsida</taxon>
        <taxon>Asparagales</taxon>
        <taxon>Orchidaceae</taxon>
        <taxon>Orchidoideae</taxon>
        <taxon>Orchideae</taxon>
        <taxon>Orchidinae</taxon>
        <taxon>Platanthera</taxon>
    </lineage>
</organism>
<evidence type="ECO:0000313" key="1">
    <source>
        <dbReference type="EMBL" id="KAK8944798.1"/>
    </source>
</evidence>